<evidence type="ECO:0000313" key="2">
    <source>
        <dbReference type="Proteomes" id="UP000253845"/>
    </source>
</evidence>
<proteinExistence type="predicted"/>
<sequence length="290" mass="31543">METCRCWDCGGGPAVDGLLLTGSIVFRCSHGVATGGVMARGIFVAGTDGITTFLGSAELSMLLHLSNWMTCHLFPLVARLLVWEFGQRDLAKRFQVGGFHLNLPLVMVPISPLRTIMQDSWPVLIGGPDKCRGSILPQRDHLPAFVRSVPILPPSIQSGTNTNEQHTARDGRVVQRLVQATSAGDIADLRGRNRRWVVVRNSVAFRMGICPPNVVDEGHSKQRRGNTSCPLAILESDSVTPGIIQRAIETYPSLPVRVGQGQLGWEVNFAWIARLLPRHAGAACRGSDAR</sequence>
<reference evidence="1 2" key="1">
    <citation type="submission" date="2018-07" db="EMBL/GenBank/DDBJ databases">
        <title>Section-level genome sequencing of Aspergillus section Nigri to investigate inter- and intra-species variation.</title>
        <authorList>
            <consortium name="DOE Joint Genome Institute"/>
            <person name="Vesth T.C."/>
            <person name="Nybo J.L."/>
            <person name="Theobald S."/>
            <person name="Frisvad J.C."/>
            <person name="Larsen T.O."/>
            <person name="Nielsen K.F."/>
            <person name="Hoof J.B."/>
            <person name="Brandl J."/>
            <person name="Salamov A."/>
            <person name="Riley R."/>
            <person name="Gladden J.M."/>
            <person name="Phatale P."/>
            <person name="Nielsen M.T."/>
            <person name="Lyhne E.K."/>
            <person name="Kogle M.E."/>
            <person name="Strasser K."/>
            <person name="McDonnell E."/>
            <person name="Barry K."/>
            <person name="Clum A."/>
            <person name="Chen C."/>
            <person name="Nolan M."/>
            <person name="Sandor L."/>
            <person name="Kuo A."/>
            <person name="Lipzen A."/>
            <person name="Hainaut M."/>
            <person name="Drula E."/>
            <person name="Tsang A."/>
            <person name="Magnuson J.K."/>
            <person name="Henrissat B."/>
            <person name="Wiebenga A."/>
            <person name="Simmons B.A."/>
            <person name="Makela M.R."/>
            <person name="De vries R.P."/>
            <person name="Grigoriev I.V."/>
            <person name="Mortensen U.H."/>
            <person name="Baker S.E."/>
            <person name="Andersen M.R."/>
        </authorList>
    </citation>
    <scope>NUCLEOTIDE SEQUENCE [LARGE SCALE GENOMIC DNA]</scope>
    <source>
        <strain evidence="1 2">ATCC 13496</strain>
    </source>
</reference>
<organism evidence="1 2">
    <name type="scientific">Aspergillus niger ATCC 13496</name>
    <dbReference type="NCBI Taxonomy" id="1353008"/>
    <lineage>
        <taxon>Eukaryota</taxon>
        <taxon>Fungi</taxon>
        <taxon>Dikarya</taxon>
        <taxon>Ascomycota</taxon>
        <taxon>Pezizomycotina</taxon>
        <taxon>Eurotiomycetes</taxon>
        <taxon>Eurotiomycetidae</taxon>
        <taxon>Eurotiales</taxon>
        <taxon>Aspergillaceae</taxon>
        <taxon>Aspergillus</taxon>
        <taxon>Aspergillus subgen. Circumdati</taxon>
    </lineage>
</organism>
<protein>
    <submittedName>
        <fullName evidence="1">Uncharacterized protein</fullName>
    </submittedName>
</protein>
<gene>
    <name evidence="1" type="ORF">M747DRAFT_273911</name>
</gene>
<dbReference type="VEuPathDB" id="FungiDB:M747DRAFT_273911"/>
<evidence type="ECO:0000313" key="1">
    <source>
        <dbReference type="EMBL" id="RDH24472.1"/>
    </source>
</evidence>
<name>A0A370CEX9_ASPNG</name>
<dbReference type="EMBL" id="KZ851902">
    <property type="protein sequence ID" value="RDH24472.1"/>
    <property type="molecule type" value="Genomic_DNA"/>
</dbReference>
<dbReference type="AlphaFoldDB" id="A0A370CEX9"/>
<dbReference type="Proteomes" id="UP000253845">
    <property type="component" value="Unassembled WGS sequence"/>
</dbReference>
<accession>A0A370CEX9</accession>